<reference evidence="7 8" key="1">
    <citation type="submission" date="2021-01" db="EMBL/GenBank/DDBJ databases">
        <title>Genome public.</title>
        <authorList>
            <person name="Liu C."/>
            <person name="Sun Q."/>
        </authorList>
    </citation>
    <scope>NUCLEOTIDE SEQUENCE [LARGE SCALE GENOMIC DNA]</scope>
    <source>
        <strain evidence="7 8">YIM B02564</strain>
    </source>
</reference>
<feature type="transmembrane region" description="Helical" evidence="6">
    <location>
        <begin position="242"/>
        <end position="270"/>
    </location>
</feature>
<dbReference type="RefSeq" id="WP_202652396.1">
    <property type="nucleotide sequence ID" value="NZ_JAESWB010000025.1"/>
</dbReference>
<gene>
    <name evidence="7" type="ORF">JK635_03435</name>
</gene>
<evidence type="ECO:0000313" key="7">
    <source>
        <dbReference type="EMBL" id="MBL4951294.1"/>
    </source>
</evidence>
<evidence type="ECO:0000313" key="8">
    <source>
        <dbReference type="Proteomes" id="UP000623967"/>
    </source>
</evidence>
<evidence type="ECO:0000256" key="3">
    <source>
        <dbReference type="ARBA" id="ARBA00022692"/>
    </source>
</evidence>
<protein>
    <submittedName>
        <fullName evidence="7">AI-2E family transporter</fullName>
    </submittedName>
</protein>
<evidence type="ECO:0000256" key="4">
    <source>
        <dbReference type="ARBA" id="ARBA00022989"/>
    </source>
</evidence>
<name>A0ABS1TIZ4_9BACI</name>
<feature type="transmembrane region" description="Helical" evidence="6">
    <location>
        <begin position="7"/>
        <end position="27"/>
    </location>
</feature>
<organism evidence="7 8">
    <name type="scientific">Neobacillus paridis</name>
    <dbReference type="NCBI Taxonomy" id="2803862"/>
    <lineage>
        <taxon>Bacteria</taxon>
        <taxon>Bacillati</taxon>
        <taxon>Bacillota</taxon>
        <taxon>Bacilli</taxon>
        <taxon>Bacillales</taxon>
        <taxon>Bacillaceae</taxon>
        <taxon>Neobacillus</taxon>
    </lineage>
</organism>
<feature type="transmembrane region" description="Helical" evidence="6">
    <location>
        <begin position="277"/>
        <end position="300"/>
    </location>
</feature>
<keyword evidence="3 6" id="KW-0812">Transmembrane</keyword>
<keyword evidence="8" id="KW-1185">Reference proteome</keyword>
<keyword evidence="5 6" id="KW-0472">Membrane</keyword>
<sequence length="364" mass="40933">MDIRVKWYYRIGFLLLLLIAIFVFFKIRYVWMPIVRVAVIIAIPFVIAGFITYLLHPIVEKLHDKGLSRGWAIILIYIVFFGGTGFALYKGIPAMIDQLKDLSESAPMFAEQYREWIQTLQSHTREWPDGLQTKLNDEIDAFEKRLDSLLSAIVNVLVDFLNSAVILTIIPFIAFYMLKDFPLIKRSVWYMTPRSWRRKGTLFLRDVDKSLGSYIRGQLLVCIIIGCISALLFWIFHLKYPLLLGFIIGVTNVIPYFGPFIGAVPAVIIAATTSGKLVIITLVIVFGLQFLEGNILSPFIVGKSLQMHPLVIMFAITAGGEIGGMLGLILAVPVLVILKAGIIHAKNHFASDKVRKQDASSGEN</sequence>
<dbReference type="PANTHER" id="PTHR21716">
    <property type="entry name" value="TRANSMEMBRANE PROTEIN"/>
    <property type="match status" value="1"/>
</dbReference>
<dbReference type="PANTHER" id="PTHR21716:SF15">
    <property type="entry name" value="TRANSPORT PROTEIN YRRI-RELATED"/>
    <property type="match status" value="1"/>
</dbReference>
<feature type="transmembrane region" description="Helical" evidence="6">
    <location>
        <begin position="312"/>
        <end position="338"/>
    </location>
</feature>
<feature type="transmembrane region" description="Helical" evidence="6">
    <location>
        <begin position="33"/>
        <end position="55"/>
    </location>
</feature>
<evidence type="ECO:0000256" key="1">
    <source>
        <dbReference type="ARBA" id="ARBA00004141"/>
    </source>
</evidence>
<dbReference type="Pfam" id="PF01594">
    <property type="entry name" value="AI-2E_transport"/>
    <property type="match status" value="1"/>
</dbReference>
<feature type="transmembrane region" description="Helical" evidence="6">
    <location>
        <begin position="67"/>
        <end position="89"/>
    </location>
</feature>
<comment type="subcellular location">
    <subcellularLocation>
        <location evidence="1">Membrane</location>
        <topology evidence="1">Multi-pass membrane protein</topology>
    </subcellularLocation>
</comment>
<evidence type="ECO:0000256" key="6">
    <source>
        <dbReference type="SAM" id="Phobius"/>
    </source>
</evidence>
<comment type="caution">
    <text evidence="7">The sequence shown here is derived from an EMBL/GenBank/DDBJ whole genome shotgun (WGS) entry which is preliminary data.</text>
</comment>
<feature type="transmembrane region" description="Helical" evidence="6">
    <location>
        <begin position="219"/>
        <end position="236"/>
    </location>
</feature>
<comment type="similarity">
    <text evidence="2">Belongs to the autoinducer-2 exporter (AI-2E) (TC 2.A.86) family.</text>
</comment>
<keyword evidence="4 6" id="KW-1133">Transmembrane helix</keyword>
<dbReference type="Proteomes" id="UP000623967">
    <property type="component" value="Unassembled WGS sequence"/>
</dbReference>
<dbReference type="InterPro" id="IPR002549">
    <property type="entry name" value="AI-2E-like"/>
</dbReference>
<feature type="transmembrane region" description="Helical" evidence="6">
    <location>
        <begin position="152"/>
        <end position="178"/>
    </location>
</feature>
<dbReference type="EMBL" id="JAESWB010000025">
    <property type="protein sequence ID" value="MBL4951294.1"/>
    <property type="molecule type" value="Genomic_DNA"/>
</dbReference>
<evidence type="ECO:0000256" key="2">
    <source>
        <dbReference type="ARBA" id="ARBA00009773"/>
    </source>
</evidence>
<proteinExistence type="inferred from homology"/>
<evidence type="ECO:0000256" key="5">
    <source>
        <dbReference type="ARBA" id="ARBA00023136"/>
    </source>
</evidence>
<accession>A0ABS1TIZ4</accession>